<gene>
    <name evidence="3" type="ORF">PSI14_18635</name>
</gene>
<protein>
    <submittedName>
        <fullName evidence="3">SDR family oxidoreductase</fullName>
    </submittedName>
</protein>
<dbReference type="Proteomes" id="UP001220225">
    <property type="component" value="Unassembled WGS sequence"/>
</dbReference>
<evidence type="ECO:0000256" key="2">
    <source>
        <dbReference type="ARBA" id="ARBA00023002"/>
    </source>
</evidence>
<reference evidence="3 4" key="1">
    <citation type="submission" date="2023-02" db="EMBL/GenBank/DDBJ databases">
        <title>Entomopathogenic bacteria.</title>
        <authorList>
            <person name="Machado R.A."/>
        </authorList>
    </citation>
    <scope>NUCLEOTIDE SEQUENCE [LARGE SCALE GENOMIC DNA]</scope>
    <source>
        <strain evidence="3 4">XENO-2</strain>
    </source>
</reference>
<dbReference type="Pfam" id="PF13561">
    <property type="entry name" value="adh_short_C2"/>
    <property type="match status" value="1"/>
</dbReference>
<dbReference type="InterPro" id="IPR036291">
    <property type="entry name" value="NAD(P)-bd_dom_sf"/>
</dbReference>
<dbReference type="EMBL" id="JAQRFN010000042">
    <property type="protein sequence ID" value="MDC9598798.1"/>
    <property type="molecule type" value="Genomic_DNA"/>
</dbReference>
<evidence type="ECO:0000256" key="1">
    <source>
        <dbReference type="ARBA" id="ARBA00006484"/>
    </source>
</evidence>
<keyword evidence="2" id="KW-0560">Oxidoreductase</keyword>
<comment type="similarity">
    <text evidence="1">Belongs to the short-chain dehydrogenases/reductases (SDR) family.</text>
</comment>
<dbReference type="PANTHER" id="PTHR43477:SF1">
    <property type="entry name" value="DIHYDROANTICAPSIN 7-DEHYDROGENASE"/>
    <property type="match status" value="1"/>
</dbReference>
<organism evidence="3 4">
    <name type="scientific">Xenorhabdus anantnagensis</name>
    <dbReference type="NCBI Taxonomy" id="3025875"/>
    <lineage>
        <taxon>Bacteria</taxon>
        <taxon>Pseudomonadati</taxon>
        <taxon>Pseudomonadota</taxon>
        <taxon>Gammaproteobacteria</taxon>
        <taxon>Enterobacterales</taxon>
        <taxon>Morganellaceae</taxon>
        <taxon>Xenorhabdus</taxon>
    </lineage>
</organism>
<dbReference type="SUPFAM" id="SSF51735">
    <property type="entry name" value="NAD(P)-binding Rossmann-fold domains"/>
    <property type="match status" value="1"/>
</dbReference>
<dbReference type="Gene3D" id="3.40.50.720">
    <property type="entry name" value="NAD(P)-binding Rossmann-like Domain"/>
    <property type="match status" value="1"/>
</dbReference>
<accession>A0ABT5LWH6</accession>
<comment type="caution">
    <text evidence="3">The sequence shown here is derived from an EMBL/GenBank/DDBJ whole genome shotgun (WGS) entry which is preliminary data.</text>
</comment>
<dbReference type="RefSeq" id="WP_273577493.1">
    <property type="nucleotide sequence ID" value="NZ_JAQRFN010000042.1"/>
</dbReference>
<sequence>MERVLVVGGLSGIGKSVVECLQEHFIVETLSRRKSTQHRIKHHAIDAANPDALKNYFFSSEEYDHLVITAADTPIGGIYSLSDEQAKYAITNKLWLAYVAARDIPWKKSLTFISGYLSARPGENTTLQSAINAGIEGMTRGIALEKAPARVNCISPGTIDAGLWDKVAPDIRQKTMEKVSKRTLVGHAGRPKNIAQAVKFAIECDYLTAEVIYVDGGARFGQ</sequence>
<keyword evidence="4" id="KW-1185">Reference proteome</keyword>
<proteinExistence type="inferred from homology"/>
<evidence type="ECO:0000313" key="3">
    <source>
        <dbReference type="EMBL" id="MDC9598798.1"/>
    </source>
</evidence>
<name>A0ABT5LWH6_9GAMM</name>
<evidence type="ECO:0000313" key="4">
    <source>
        <dbReference type="Proteomes" id="UP001220225"/>
    </source>
</evidence>
<dbReference type="PRINTS" id="PR00081">
    <property type="entry name" value="GDHRDH"/>
</dbReference>
<dbReference type="InterPro" id="IPR051122">
    <property type="entry name" value="SDR_DHRS6-like"/>
</dbReference>
<dbReference type="InterPro" id="IPR002347">
    <property type="entry name" value="SDR_fam"/>
</dbReference>
<dbReference type="PANTHER" id="PTHR43477">
    <property type="entry name" value="DIHYDROANTICAPSIN 7-DEHYDROGENASE"/>
    <property type="match status" value="1"/>
</dbReference>